<dbReference type="EMBL" id="CP011388">
    <property type="protein sequence ID" value="ANE46965.1"/>
    <property type="molecule type" value="Genomic_DNA"/>
</dbReference>
<proteinExistence type="predicted"/>
<dbReference type="STRING" id="1178515.SY83_12545"/>
<dbReference type="PROSITE" id="PS50011">
    <property type="entry name" value="PROTEIN_KINASE_DOM"/>
    <property type="match status" value="1"/>
</dbReference>
<dbReference type="Pfam" id="PF00069">
    <property type="entry name" value="Pkinase"/>
    <property type="match status" value="1"/>
</dbReference>
<dbReference type="InterPro" id="IPR011009">
    <property type="entry name" value="Kinase-like_dom_sf"/>
</dbReference>
<dbReference type="GO" id="GO:0005524">
    <property type="term" value="F:ATP binding"/>
    <property type="evidence" value="ECO:0007669"/>
    <property type="project" value="InterPro"/>
</dbReference>
<evidence type="ECO:0000259" key="1">
    <source>
        <dbReference type="PROSITE" id="PS50011"/>
    </source>
</evidence>
<dbReference type="OrthoDB" id="9788659at2"/>
<keyword evidence="3" id="KW-1185">Reference proteome</keyword>
<reference evidence="2 3" key="1">
    <citation type="submission" date="2015-01" db="EMBL/GenBank/DDBJ databases">
        <title>Paenibacillus swuensis/DY6/whole genome sequencing.</title>
        <authorList>
            <person name="Kim M.K."/>
            <person name="Srinivasan S."/>
            <person name="Lee J.-J."/>
        </authorList>
    </citation>
    <scope>NUCLEOTIDE SEQUENCE [LARGE SCALE GENOMIC DNA]</scope>
    <source>
        <strain evidence="2 3">DY6</strain>
    </source>
</reference>
<dbReference type="KEGG" id="pswu:SY83_12545"/>
<dbReference type="SUPFAM" id="SSF56112">
    <property type="entry name" value="Protein kinase-like (PK-like)"/>
    <property type="match status" value="1"/>
</dbReference>
<dbReference type="Proteomes" id="UP000076927">
    <property type="component" value="Chromosome"/>
</dbReference>
<feature type="domain" description="Protein kinase" evidence="1">
    <location>
        <begin position="26"/>
        <end position="273"/>
    </location>
</feature>
<dbReference type="InterPro" id="IPR000719">
    <property type="entry name" value="Prot_kinase_dom"/>
</dbReference>
<accession>A0A172TIT2</accession>
<gene>
    <name evidence="2" type="ORF">SY83_12545</name>
</gene>
<protein>
    <recommendedName>
        <fullName evidence="1">Protein kinase domain-containing protein</fullName>
    </recommendedName>
</protein>
<dbReference type="PANTHER" id="PTHR24347">
    <property type="entry name" value="SERINE/THREONINE-PROTEIN KINASE"/>
    <property type="match status" value="1"/>
</dbReference>
<dbReference type="RefSeq" id="WP_068606963.1">
    <property type="nucleotide sequence ID" value="NZ_CP011388.1"/>
</dbReference>
<dbReference type="PATRIC" id="fig|1178515.4.peg.2510"/>
<dbReference type="Gene3D" id="1.10.510.10">
    <property type="entry name" value="Transferase(Phosphotransferase) domain 1"/>
    <property type="match status" value="1"/>
</dbReference>
<evidence type="ECO:0000313" key="2">
    <source>
        <dbReference type="EMBL" id="ANE46965.1"/>
    </source>
</evidence>
<dbReference type="GO" id="GO:0004672">
    <property type="term" value="F:protein kinase activity"/>
    <property type="evidence" value="ECO:0007669"/>
    <property type="project" value="InterPro"/>
</dbReference>
<name>A0A172TIT2_9BACL</name>
<dbReference type="AlphaFoldDB" id="A0A172TIT2"/>
<evidence type="ECO:0000313" key="3">
    <source>
        <dbReference type="Proteomes" id="UP000076927"/>
    </source>
</evidence>
<sequence length="273" mass="31780">MFNYLRQRIEAWKDYPQRSGKRIGPYRIERYLGIGSYGITYICTNVRTGEALLLKQAKPSKGRRALELLRRESGMLKRLKDERIPAYHDFLDLKKSGYMVSELVHGSTVEELIFLEGRTFTEAEIVHFMLRLSDIVKYIHAQGIVHLDLRIPNVIVSEEDRLHVIDFGLARMIGDAIEDLPLTEPEEELAEFRLRRTPAVESDFYAMGHFMLFMLYAEYEPSPDEPERGWEEQLTLSAHVKGALRRLLQLDSPYRDADELQKHLILILNTLTD</sequence>
<organism evidence="2 3">
    <name type="scientific">Paenibacillus swuensis</name>
    <dbReference type="NCBI Taxonomy" id="1178515"/>
    <lineage>
        <taxon>Bacteria</taxon>
        <taxon>Bacillati</taxon>
        <taxon>Bacillota</taxon>
        <taxon>Bacilli</taxon>
        <taxon>Bacillales</taxon>
        <taxon>Paenibacillaceae</taxon>
        <taxon>Paenibacillus</taxon>
    </lineage>
</organism>